<dbReference type="EMBL" id="LNYB01000082">
    <property type="protein sequence ID" value="KTC96017.1"/>
    <property type="molecule type" value="Genomic_DNA"/>
</dbReference>
<name>A0A0W0TK49_9GAMM</name>
<dbReference type="PATRIC" id="fig|453.4.peg.2605"/>
<sequence>MRISVLNHTGILFLSLVTHAASAQTTLISNYNQLVTALERGDDVKAILHFDKCSLDPNSAASHILPKLKGASTRFNFNEYTHYKLQVDDQQKDIIVTSITMLIEHPHGEFWNNYARLRIFEDNSAELHVAYYDPLTDEKQLGMDWSCHLSNGNDGNGIMIFDASN</sequence>
<protein>
    <recommendedName>
        <fullName evidence="8">VirK protein</fullName>
    </recommendedName>
</protein>
<keyword evidence="5" id="KW-1185">Reference proteome</keyword>
<dbReference type="RefSeq" id="WP_058447099.1">
    <property type="nucleotide sequence ID" value="NZ_CAAAHT010000019.1"/>
</dbReference>
<feature type="signal peptide" evidence="1">
    <location>
        <begin position="1"/>
        <end position="20"/>
    </location>
</feature>
<evidence type="ECO:0000256" key="1">
    <source>
        <dbReference type="SAM" id="SignalP"/>
    </source>
</evidence>
<organism evidence="2 5">
    <name type="scientific">Legionella feeleii</name>
    <dbReference type="NCBI Taxonomy" id="453"/>
    <lineage>
        <taxon>Bacteria</taxon>
        <taxon>Pseudomonadati</taxon>
        <taxon>Pseudomonadota</taxon>
        <taxon>Gammaproteobacteria</taxon>
        <taxon>Legionellales</taxon>
        <taxon>Legionellaceae</taxon>
        <taxon>Legionella</taxon>
    </lineage>
</organism>
<evidence type="ECO:0000313" key="7">
    <source>
        <dbReference type="Proteomes" id="UP000254033"/>
    </source>
</evidence>
<dbReference type="Proteomes" id="UP000251942">
    <property type="component" value="Unassembled WGS sequence"/>
</dbReference>
<accession>A0A0W0TK49</accession>
<reference evidence="6 7" key="2">
    <citation type="submission" date="2018-06" db="EMBL/GenBank/DDBJ databases">
        <authorList>
            <consortium name="Pathogen Informatics"/>
            <person name="Doyle S."/>
        </authorList>
    </citation>
    <scope>NUCLEOTIDE SEQUENCE [LARGE SCALE GENOMIC DNA]</scope>
    <source>
        <strain evidence="4 7">NCTC11978</strain>
        <strain evidence="3 6">NCTC12022</strain>
    </source>
</reference>
<dbReference type="EMBL" id="UASS01000007">
    <property type="protein sequence ID" value="SPX60221.1"/>
    <property type="molecule type" value="Genomic_DNA"/>
</dbReference>
<keyword evidence="1" id="KW-0732">Signal</keyword>
<evidence type="ECO:0000313" key="6">
    <source>
        <dbReference type="Proteomes" id="UP000251942"/>
    </source>
</evidence>
<dbReference type="AlphaFoldDB" id="A0A0W0TK49"/>
<gene>
    <name evidence="2" type="ORF">Lfee_2379</name>
    <name evidence="4" type="ORF">NCTC11978_00739</name>
    <name evidence="3" type="ORF">NCTC12022_00937</name>
</gene>
<evidence type="ECO:0000313" key="5">
    <source>
        <dbReference type="Proteomes" id="UP000054698"/>
    </source>
</evidence>
<dbReference type="STRING" id="453.Lfee_2379"/>
<evidence type="ECO:0000313" key="2">
    <source>
        <dbReference type="EMBL" id="KTC96017.1"/>
    </source>
</evidence>
<proteinExistence type="predicted"/>
<evidence type="ECO:0008006" key="8">
    <source>
        <dbReference type="Google" id="ProtNLM"/>
    </source>
</evidence>
<evidence type="ECO:0000313" key="4">
    <source>
        <dbReference type="EMBL" id="STX37571.1"/>
    </source>
</evidence>
<dbReference type="Proteomes" id="UP000054698">
    <property type="component" value="Unassembled WGS sequence"/>
</dbReference>
<evidence type="ECO:0000313" key="3">
    <source>
        <dbReference type="EMBL" id="SPX60221.1"/>
    </source>
</evidence>
<dbReference type="Proteomes" id="UP000254033">
    <property type="component" value="Unassembled WGS sequence"/>
</dbReference>
<dbReference type="EMBL" id="UGNY01000001">
    <property type="protein sequence ID" value="STX37571.1"/>
    <property type="molecule type" value="Genomic_DNA"/>
</dbReference>
<reference evidence="2 5" key="1">
    <citation type="submission" date="2015-11" db="EMBL/GenBank/DDBJ databases">
        <title>Genomic analysis of 38 Legionella species identifies large and diverse effector repertoires.</title>
        <authorList>
            <person name="Burstein D."/>
            <person name="Amaro F."/>
            <person name="Zusman T."/>
            <person name="Lifshitz Z."/>
            <person name="Cohen O."/>
            <person name="Gilbert J.A."/>
            <person name="Pupko T."/>
            <person name="Shuman H.A."/>
            <person name="Segal G."/>
        </authorList>
    </citation>
    <scope>NUCLEOTIDE SEQUENCE [LARGE SCALE GENOMIC DNA]</scope>
    <source>
        <strain evidence="2 5">WO-44C</strain>
    </source>
</reference>
<dbReference type="OrthoDB" id="5648847at2"/>
<feature type="chain" id="PRO_5036003023" description="VirK protein" evidence="1">
    <location>
        <begin position="21"/>
        <end position="165"/>
    </location>
</feature>